<keyword evidence="2" id="KW-0813">Transport</keyword>
<organism evidence="9 10">
    <name type="scientific">Mycobacterium kyorinense</name>
    <dbReference type="NCBI Taxonomy" id="487514"/>
    <lineage>
        <taxon>Bacteria</taxon>
        <taxon>Bacillati</taxon>
        <taxon>Actinomycetota</taxon>
        <taxon>Actinomycetes</taxon>
        <taxon>Mycobacteriales</taxon>
        <taxon>Mycobacteriaceae</taxon>
        <taxon>Mycobacterium</taxon>
    </lineage>
</organism>
<dbReference type="InterPro" id="IPR051269">
    <property type="entry name" value="Fe-S_cluster_ET"/>
</dbReference>
<evidence type="ECO:0000256" key="2">
    <source>
        <dbReference type="ARBA" id="ARBA00022448"/>
    </source>
</evidence>
<feature type="region of interest" description="Disordered" evidence="8">
    <location>
        <begin position="67"/>
        <end position="102"/>
    </location>
</feature>
<evidence type="ECO:0000256" key="3">
    <source>
        <dbReference type="ARBA" id="ARBA00022723"/>
    </source>
</evidence>
<accession>A0A1A2Z0G6</accession>
<reference evidence="10" key="1">
    <citation type="submission" date="2016-06" db="EMBL/GenBank/DDBJ databases">
        <authorList>
            <person name="Sutton G."/>
            <person name="Brinkac L."/>
            <person name="Sanka R."/>
            <person name="Adams M."/>
            <person name="Lau E."/>
            <person name="Sam S."/>
            <person name="Sreng N."/>
            <person name="Him V."/>
            <person name="Kerleguer A."/>
            <person name="Cheng S."/>
        </authorList>
    </citation>
    <scope>NUCLEOTIDE SEQUENCE [LARGE SCALE GENOMIC DNA]</scope>
    <source>
        <strain evidence="10">E861</strain>
    </source>
</reference>
<dbReference type="Gene3D" id="3.30.70.20">
    <property type="match status" value="1"/>
</dbReference>
<dbReference type="PANTHER" id="PTHR36923:SF3">
    <property type="entry name" value="FERREDOXIN"/>
    <property type="match status" value="1"/>
</dbReference>
<dbReference type="Pfam" id="PF13459">
    <property type="entry name" value="Fer4_15"/>
    <property type="match status" value="1"/>
</dbReference>
<evidence type="ECO:0000256" key="7">
    <source>
        <dbReference type="ARBA" id="ARBA00023291"/>
    </source>
</evidence>
<keyword evidence="3" id="KW-0479">Metal-binding</keyword>
<name>A0A1A2Z0G6_9MYCO</name>
<comment type="caution">
    <text evidence="9">The sequence shown here is derived from an EMBL/GenBank/DDBJ whole genome shotgun (WGS) entry which is preliminary data.</text>
</comment>
<evidence type="ECO:0000256" key="8">
    <source>
        <dbReference type="SAM" id="MobiDB-lite"/>
    </source>
</evidence>
<evidence type="ECO:0000313" key="10">
    <source>
        <dbReference type="Proteomes" id="UP000093592"/>
    </source>
</evidence>
<comment type="cofactor">
    <cofactor evidence="1">
        <name>[3Fe-4S] cluster</name>
        <dbReference type="ChEBI" id="CHEBI:21137"/>
    </cofactor>
</comment>
<dbReference type="PANTHER" id="PTHR36923">
    <property type="entry name" value="FERREDOXIN"/>
    <property type="match status" value="1"/>
</dbReference>
<proteinExistence type="predicted"/>
<evidence type="ECO:0000256" key="4">
    <source>
        <dbReference type="ARBA" id="ARBA00022982"/>
    </source>
</evidence>
<evidence type="ECO:0000256" key="6">
    <source>
        <dbReference type="ARBA" id="ARBA00023014"/>
    </source>
</evidence>
<evidence type="ECO:0000313" key="9">
    <source>
        <dbReference type="EMBL" id="OBI43128.1"/>
    </source>
</evidence>
<sequence length="102" mass="11328">MSEPMKVRLDRTICDGFGVCAKHAPQYFSLDDWGYASLIGDGTVAEDDHDAVMRALMDCPVHAIMEIGERRPDDSHPPSDCAEDPAADLKTEENEAEWGFTR</sequence>
<evidence type="ECO:0000256" key="1">
    <source>
        <dbReference type="ARBA" id="ARBA00001927"/>
    </source>
</evidence>
<keyword evidence="6" id="KW-0411">Iron-sulfur</keyword>
<protein>
    <submittedName>
        <fullName evidence="9">Ferredoxin</fullName>
    </submittedName>
</protein>
<dbReference type="SUPFAM" id="SSF54862">
    <property type="entry name" value="4Fe-4S ferredoxins"/>
    <property type="match status" value="1"/>
</dbReference>
<dbReference type="Proteomes" id="UP000093592">
    <property type="component" value="Unassembled WGS sequence"/>
</dbReference>
<keyword evidence="4" id="KW-0249">Electron transport</keyword>
<feature type="compositionally biased region" description="Basic and acidic residues" evidence="8">
    <location>
        <begin position="67"/>
        <end position="77"/>
    </location>
</feature>
<dbReference type="GO" id="GO:0051538">
    <property type="term" value="F:3 iron, 4 sulfur cluster binding"/>
    <property type="evidence" value="ECO:0007669"/>
    <property type="project" value="UniProtKB-KW"/>
</dbReference>
<dbReference type="EMBL" id="LZKJ01000154">
    <property type="protein sequence ID" value="OBI43128.1"/>
    <property type="molecule type" value="Genomic_DNA"/>
</dbReference>
<dbReference type="AlphaFoldDB" id="A0A1A2Z0G6"/>
<keyword evidence="5" id="KW-0408">Iron</keyword>
<evidence type="ECO:0000256" key="5">
    <source>
        <dbReference type="ARBA" id="ARBA00023004"/>
    </source>
</evidence>
<keyword evidence="7" id="KW-0003">3Fe-4S</keyword>
<dbReference type="GO" id="GO:0046872">
    <property type="term" value="F:metal ion binding"/>
    <property type="evidence" value="ECO:0007669"/>
    <property type="project" value="UniProtKB-KW"/>
</dbReference>
<gene>
    <name evidence="9" type="ORF">A5707_05290</name>
</gene>